<accession>A0ABD1M4X9</accession>
<dbReference type="EMBL" id="JBGMDY010000006">
    <property type="protein sequence ID" value="KAL2330829.1"/>
    <property type="molecule type" value="Genomic_DNA"/>
</dbReference>
<comment type="caution">
    <text evidence="1">The sequence shown here is derived from an EMBL/GenBank/DDBJ whole genome shotgun (WGS) entry which is preliminary data.</text>
</comment>
<sequence>MLLLITNQLCKDLFSPTFFSLTLHHPYTLSLPQKTFIVACHLLSSLHLIVTSSPLPSTITQQRDLDATLLIFFLFQNHIHNSNAFDTPLYAPTTTTQRHSPMRC</sequence>
<name>A0ABD1M4X9_9FABA</name>
<protein>
    <submittedName>
        <fullName evidence="1">Uncharacterized protein</fullName>
    </submittedName>
</protein>
<evidence type="ECO:0000313" key="1">
    <source>
        <dbReference type="EMBL" id="KAL2330829.1"/>
    </source>
</evidence>
<keyword evidence="2" id="KW-1185">Reference proteome</keyword>
<evidence type="ECO:0000313" key="2">
    <source>
        <dbReference type="Proteomes" id="UP001603857"/>
    </source>
</evidence>
<dbReference type="AlphaFoldDB" id="A0ABD1M4X9"/>
<proteinExistence type="predicted"/>
<organism evidence="1 2">
    <name type="scientific">Flemingia macrophylla</name>
    <dbReference type="NCBI Taxonomy" id="520843"/>
    <lineage>
        <taxon>Eukaryota</taxon>
        <taxon>Viridiplantae</taxon>
        <taxon>Streptophyta</taxon>
        <taxon>Embryophyta</taxon>
        <taxon>Tracheophyta</taxon>
        <taxon>Spermatophyta</taxon>
        <taxon>Magnoliopsida</taxon>
        <taxon>eudicotyledons</taxon>
        <taxon>Gunneridae</taxon>
        <taxon>Pentapetalae</taxon>
        <taxon>rosids</taxon>
        <taxon>fabids</taxon>
        <taxon>Fabales</taxon>
        <taxon>Fabaceae</taxon>
        <taxon>Papilionoideae</taxon>
        <taxon>50 kb inversion clade</taxon>
        <taxon>NPAAA clade</taxon>
        <taxon>indigoferoid/millettioid clade</taxon>
        <taxon>Phaseoleae</taxon>
        <taxon>Flemingia</taxon>
    </lineage>
</organism>
<dbReference type="Proteomes" id="UP001603857">
    <property type="component" value="Unassembled WGS sequence"/>
</dbReference>
<reference evidence="1 2" key="1">
    <citation type="submission" date="2024-08" db="EMBL/GenBank/DDBJ databases">
        <title>Insights into the chromosomal genome structure of Flemingia macrophylla.</title>
        <authorList>
            <person name="Ding Y."/>
            <person name="Zhao Y."/>
            <person name="Bi W."/>
            <person name="Wu M."/>
            <person name="Zhao G."/>
            <person name="Gong Y."/>
            <person name="Li W."/>
            <person name="Zhang P."/>
        </authorList>
    </citation>
    <scope>NUCLEOTIDE SEQUENCE [LARGE SCALE GENOMIC DNA]</scope>
    <source>
        <strain evidence="1">DYQJB</strain>
        <tissue evidence="1">Leaf</tissue>
    </source>
</reference>
<gene>
    <name evidence="1" type="ORF">Fmac_018410</name>
</gene>